<sequence>MTFGRRSDHSPGAQQGDLNVALRQPNNISLETVSAMPSLESSSTMLPPLDPSIFEQNPRFKALYDDLSQNKLNADASTKNSKKQIQAERARADVNTKQTNAAKANIIGSTLDHVAWKDARLSEEMHEVTVIAADQVNGRISKNHQEILEPDLEFFKENIESVSALLEDSIASTAIQLCRIIDPEFSTDDPDYWLLDEPPHILARQQEIEAQSSSLGAYRAHLSDLAASIMQAQAELMEVVVRIMEQTAHGTLARFLRAKAEHLAAVSEGLEKKLSIVTLGQEPPASLQMALRKYKEHVSREKWELEHRGEIASDKLNAFDEAGKGRGDMMRQIAQRYVEIEAEIQKVQRDMEKLDGR</sequence>
<dbReference type="Proteomes" id="UP001360953">
    <property type="component" value="Unassembled WGS sequence"/>
</dbReference>
<dbReference type="RefSeq" id="XP_066659388.1">
    <property type="nucleotide sequence ID" value="XM_066804182.1"/>
</dbReference>
<organism evidence="2 3">
    <name type="scientific">Phyllosticta citribraziliensis</name>
    <dbReference type="NCBI Taxonomy" id="989973"/>
    <lineage>
        <taxon>Eukaryota</taxon>
        <taxon>Fungi</taxon>
        <taxon>Dikarya</taxon>
        <taxon>Ascomycota</taxon>
        <taxon>Pezizomycotina</taxon>
        <taxon>Dothideomycetes</taxon>
        <taxon>Dothideomycetes incertae sedis</taxon>
        <taxon>Botryosphaeriales</taxon>
        <taxon>Phyllostictaceae</taxon>
        <taxon>Phyllosticta</taxon>
    </lineage>
</organism>
<keyword evidence="1" id="KW-0175">Coiled coil</keyword>
<dbReference type="GeneID" id="92037088"/>
<accession>A0ABR1M8E9</accession>
<name>A0ABR1M8E9_9PEZI</name>
<evidence type="ECO:0000313" key="3">
    <source>
        <dbReference type="Proteomes" id="UP001360953"/>
    </source>
</evidence>
<gene>
    <name evidence="2" type="ORF">J3D65DRAFT_7765</name>
</gene>
<protein>
    <submittedName>
        <fullName evidence="2">Uncharacterized protein</fullName>
    </submittedName>
</protein>
<keyword evidence="3" id="KW-1185">Reference proteome</keyword>
<evidence type="ECO:0000313" key="2">
    <source>
        <dbReference type="EMBL" id="KAK7544153.1"/>
    </source>
</evidence>
<proteinExistence type="predicted"/>
<evidence type="ECO:0000256" key="1">
    <source>
        <dbReference type="SAM" id="Coils"/>
    </source>
</evidence>
<comment type="caution">
    <text evidence="2">The sequence shown here is derived from an EMBL/GenBank/DDBJ whole genome shotgun (WGS) entry which is preliminary data.</text>
</comment>
<dbReference type="EMBL" id="JBBPEH010000001">
    <property type="protein sequence ID" value="KAK7544153.1"/>
    <property type="molecule type" value="Genomic_DNA"/>
</dbReference>
<reference evidence="2 3" key="1">
    <citation type="submission" date="2024-04" db="EMBL/GenBank/DDBJ databases">
        <title>Phyllosticta paracitricarpa is synonymous to the EU quarantine fungus P. citricarpa based on phylogenomic analyses.</title>
        <authorList>
            <consortium name="Lawrence Berkeley National Laboratory"/>
            <person name="Van ingen-buijs V.A."/>
            <person name="Van westerhoven A.C."/>
            <person name="Haridas S."/>
            <person name="Skiadas P."/>
            <person name="Martin F."/>
            <person name="Groenewald J.Z."/>
            <person name="Crous P.W."/>
            <person name="Seidl M.F."/>
        </authorList>
    </citation>
    <scope>NUCLEOTIDE SEQUENCE [LARGE SCALE GENOMIC DNA]</scope>
    <source>
        <strain evidence="2 3">CPC 17464</strain>
    </source>
</reference>
<feature type="coiled-coil region" evidence="1">
    <location>
        <begin position="330"/>
        <end position="357"/>
    </location>
</feature>